<protein>
    <recommendedName>
        <fullName evidence="5">F420-non-reducing hydrogenase iron-sulfur subunit D domain-containing protein</fullName>
    </recommendedName>
</protein>
<evidence type="ECO:0000259" key="5">
    <source>
        <dbReference type="Pfam" id="PF02662"/>
    </source>
</evidence>
<evidence type="ECO:0000256" key="1">
    <source>
        <dbReference type="ARBA" id="ARBA00022723"/>
    </source>
</evidence>
<evidence type="ECO:0000256" key="2">
    <source>
        <dbReference type="ARBA" id="ARBA00023002"/>
    </source>
</evidence>
<sequence>MFARRRFAVLKNLLEYVGIESGRLHFSWISSAEATKFQDTVIKVTEAVKELGPATRMVKDIRKVA</sequence>
<evidence type="ECO:0000313" key="6">
    <source>
        <dbReference type="EMBL" id="BEQ15845.1"/>
    </source>
</evidence>
<dbReference type="GO" id="GO:0016491">
    <property type="term" value="F:oxidoreductase activity"/>
    <property type="evidence" value="ECO:0007669"/>
    <property type="project" value="UniProtKB-KW"/>
</dbReference>
<dbReference type="AlphaFoldDB" id="A0AAU9EIM6"/>
<dbReference type="KEGG" id="dmp:FAK_29110"/>
<evidence type="ECO:0000313" key="7">
    <source>
        <dbReference type="Proteomes" id="UP001366166"/>
    </source>
</evidence>
<keyword evidence="3" id="KW-0408">Iron</keyword>
<accession>A0AAU9EIM6</accession>
<dbReference type="Pfam" id="PF02662">
    <property type="entry name" value="FlpD"/>
    <property type="match status" value="1"/>
</dbReference>
<keyword evidence="7" id="KW-1185">Reference proteome</keyword>
<dbReference type="GO" id="GO:0051536">
    <property type="term" value="F:iron-sulfur cluster binding"/>
    <property type="evidence" value="ECO:0007669"/>
    <property type="project" value="UniProtKB-KW"/>
</dbReference>
<dbReference type="Proteomes" id="UP001366166">
    <property type="component" value="Chromosome"/>
</dbReference>
<evidence type="ECO:0000256" key="3">
    <source>
        <dbReference type="ARBA" id="ARBA00023004"/>
    </source>
</evidence>
<proteinExistence type="predicted"/>
<name>A0AAU9EIM6_9BACT</name>
<feature type="domain" description="F420-non-reducing hydrogenase iron-sulfur subunit D" evidence="5">
    <location>
        <begin position="3"/>
        <end position="52"/>
    </location>
</feature>
<dbReference type="GO" id="GO:0046872">
    <property type="term" value="F:metal ion binding"/>
    <property type="evidence" value="ECO:0007669"/>
    <property type="project" value="UniProtKB-KW"/>
</dbReference>
<keyword evidence="4" id="KW-0411">Iron-sulfur</keyword>
<keyword evidence="2" id="KW-0560">Oxidoreductase</keyword>
<gene>
    <name evidence="6" type="ORF">FAK_29110</name>
</gene>
<dbReference type="EMBL" id="AP028679">
    <property type="protein sequence ID" value="BEQ15845.1"/>
    <property type="molecule type" value="Genomic_DNA"/>
</dbReference>
<dbReference type="InterPro" id="IPR003813">
    <property type="entry name" value="MvhD/FlpD"/>
</dbReference>
<reference evidence="7" key="1">
    <citation type="journal article" date="2023" name="Arch. Microbiol.">
        <title>Desulfoferula mesophilus gen. nov. sp. nov., a mesophilic sulfate-reducing bacterium isolated from a brackish lake sediment.</title>
        <authorList>
            <person name="Watanabe T."/>
            <person name="Yabe T."/>
            <person name="Tsuji J.M."/>
            <person name="Fukui M."/>
        </authorList>
    </citation>
    <scope>NUCLEOTIDE SEQUENCE [LARGE SCALE GENOMIC DNA]</scope>
    <source>
        <strain evidence="7">12FAK</strain>
    </source>
</reference>
<evidence type="ECO:0000256" key="4">
    <source>
        <dbReference type="ARBA" id="ARBA00023014"/>
    </source>
</evidence>
<organism evidence="6 7">
    <name type="scientific">Desulfoferula mesophila</name>
    <dbReference type="NCBI Taxonomy" id="3058419"/>
    <lineage>
        <taxon>Bacteria</taxon>
        <taxon>Pseudomonadati</taxon>
        <taxon>Thermodesulfobacteriota</taxon>
        <taxon>Desulfarculia</taxon>
        <taxon>Desulfarculales</taxon>
        <taxon>Desulfarculaceae</taxon>
        <taxon>Desulfoferula</taxon>
    </lineage>
</organism>
<keyword evidence="1" id="KW-0479">Metal-binding</keyword>